<keyword evidence="1" id="KW-0472">Membrane</keyword>
<keyword evidence="1 2" id="KW-0812">Transmembrane</keyword>
<comment type="caution">
    <text evidence="2">The sequence shown here is derived from an EMBL/GenBank/DDBJ whole genome shotgun (WGS) entry which is preliminary data.</text>
</comment>
<organism evidence="2 3">
    <name type="scientific">Diplodia corticola</name>
    <dbReference type="NCBI Taxonomy" id="236234"/>
    <lineage>
        <taxon>Eukaryota</taxon>
        <taxon>Fungi</taxon>
        <taxon>Dikarya</taxon>
        <taxon>Ascomycota</taxon>
        <taxon>Pezizomycotina</taxon>
        <taxon>Dothideomycetes</taxon>
        <taxon>Dothideomycetes incertae sedis</taxon>
        <taxon>Botryosphaeriales</taxon>
        <taxon>Botryosphaeriaceae</taxon>
        <taxon>Diplodia</taxon>
    </lineage>
</organism>
<name>A0A1J9S7K7_9PEZI</name>
<evidence type="ECO:0000313" key="3">
    <source>
        <dbReference type="Proteomes" id="UP000183809"/>
    </source>
</evidence>
<evidence type="ECO:0000256" key="1">
    <source>
        <dbReference type="SAM" id="Phobius"/>
    </source>
</evidence>
<gene>
    <name evidence="2" type="ORF">BKCO1_16000132</name>
</gene>
<sequence>MTAYLGPLTTTWTPSASDCLTSFFFGSNSIGPWLQLGTTATSSCLPPNFNRDVSYFYSPGICPSGYTGYFCMGNIETSQIFNCVSAFPTGGTYTVDSISFPASGTADTGTTTVTVTQGETVRAYGPIVRRASDDPSWSNVIPTSTTSAASAGSSADAGTAAATAGAGGSSSSDGGGLSGGAKAGIGVGVAVGVLLIAAACVGGFMVGKRADRKRVAADYEKRRGGVAQEMTPVQELSAANARHELHPASISELDGGAQRK</sequence>
<dbReference type="OrthoDB" id="3939462at2759"/>
<protein>
    <submittedName>
        <fullName evidence="2">Transmembrane alpha-helix domain-containing protein</fullName>
    </submittedName>
</protein>
<dbReference type="GeneID" id="31011661"/>
<dbReference type="STRING" id="236234.A0A1J9S7K7"/>
<accession>A0A1J9S7K7</accession>
<evidence type="ECO:0000313" key="2">
    <source>
        <dbReference type="EMBL" id="OJD35581.1"/>
    </source>
</evidence>
<reference evidence="2 3" key="1">
    <citation type="submission" date="2016-10" db="EMBL/GenBank/DDBJ databases">
        <title>Proteomics and genomics reveal pathogen-plant mechanisms compatible with a hemibiotrophic lifestyle of Diplodia corticola.</title>
        <authorList>
            <person name="Fernandes I."/>
            <person name="De Jonge R."/>
            <person name="Van De Peer Y."/>
            <person name="Devreese B."/>
            <person name="Alves A."/>
            <person name="Esteves A.C."/>
        </authorList>
    </citation>
    <scope>NUCLEOTIDE SEQUENCE [LARGE SCALE GENOMIC DNA]</scope>
    <source>
        <strain evidence="2 3">CBS 112549</strain>
    </source>
</reference>
<dbReference type="RefSeq" id="XP_020131841.1">
    <property type="nucleotide sequence ID" value="XM_020271402.1"/>
</dbReference>
<dbReference type="Proteomes" id="UP000183809">
    <property type="component" value="Unassembled WGS sequence"/>
</dbReference>
<dbReference type="AlphaFoldDB" id="A0A1J9S7K7"/>
<feature type="transmembrane region" description="Helical" evidence="1">
    <location>
        <begin position="185"/>
        <end position="206"/>
    </location>
</feature>
<proteinExistence type="predicted"/>
<dbReference type="EMBL" id="MNUE01000016">
    <property type="protein sequence ID" value="OJD35581.1"/>
    <property type="molecule type" value="Genomic_DNA"/>
</dbReference>
<keyword evidence="3" id="KW-1185">Reference proteome</keyword>
<keyword evidence="1" id="KW-1133">Transmembrane helix</keyword>